<keyword evidence="3" id="KW-0539">Nucleus</keyword>
<keyword evidence="4" id="KW-0175">Coiled coil</keyword>
<dbReference type="AlphaFoldDB" id="G8YG72"/>
<reference evidence="7 8" key="1">
    <citation type="journal article" date="2012" name="G3 (Bethesda)">
        <title>Pichia sorbitophila, an interspecies yeast hybrid reveals early steps of genome resolution following polyploidization.</title>
        <authorList>
            <person name="Leh Louis V."/>
            <person name="Despons L."/>
            <person name="Friedrich A."/>
            <person name="Martin T."/>
            <person name="Durrens P."/>
            <person name="Casaregola S."/>
            <person name="Neuveglise C."/>
            <person name="Fairhead C."/>
            <person name="Marck C."/>
            <person name="Cruz J.A."/>
            <person name="Straub M.L."/>
            <person name="Kugler V."/>
            <person name="Sacerdot C."/>
            <person name="Uzunov Z."/>
            <person name="Thierry A."/>
            <person name="Weiss S."/>
            <person name="Bleykasten C."/>
            <person name="De Montigny J."/>
            <person name="Jacques N."/>
            <person name="Jung P."/>
            <person name="Lemaire M."/>
            <person name="Mallet S."/>
            <person name="Morel G."/>
            <person name="Richard G.F."/>
            <person name="Sarkar A."/>
            <person name="Savel G."/>
            <person name="Schacherer J."/>
            <person name="Seret M.L."/>
            <person name="Talla E."/>
            <person name="Samson G."/>
            <person name="Jubin C."/>
            <person name="Poulain J."/>
            <person name="Vacherie B."/>
            <person name="Barbe V."/>
            <person name="Pelletier E."/>
            <person name="Sherman D.J."/>
            <person name="Westhof E."/>
            <person name="Weissenbach J."/>
            <person name="Baret P.V."/>
            <person name="Wincker P."/>
            <person name="Gaillardin C."/>
            <person name="Dujon B."/>
            <person name="Souciet J.L."/>
        </authorList>
    </citation>
    <scope>NUCLEOTIDE SEQUENCE [LARGE SCALE GENOMIC DNA]</scope>
    <source>
        <strain evidence="8">ATCC MYA-4447 / BCRC 22081 / CBS 7064 / NBRC 10061 / NRRL Y-12695</strain>
    </source>
</reference>
<feature type="coiled-coil region" evidence="4">
    <location>
        <begin position="1083"/>
        <end position="1110"/>
    </location>
</feature>
<gene>
    <name evidence="7" type="primary">Piso0_002870</name>
    <name evidence="7" type="ORF">GNLVRS01_PISO0I19632g</name>
</gene>
<feature type="compositionally biased region" description="Basic and acidic residues" evidence="5">
    <location>
        <begin position="806"/>
        <end position="844"/>
    </location>
</feature>
<evidence type="ECO:0000256" key="5">
    <source>
        <dbReference type="SAM" id="MobiDB-lite"/>
    </source>
</evidence>
<accession>G8YG72</accession>
<feature type="compositionally biased region" description="Basic and acidic residues" evidence="5">
    <location>
        <begin position="412"/>
        <end position="426"/>
    </location>
</feature>
<dbReference type="GO" id="GO:0005634">
    <property type="term" value="C:nucleus"/>
    <property type="evidence" value="ECO:0007669"/>
    <property type="project" value="UniProtKB-SubCell"/>
</dbReference>
<feature type="domain" description="Nucleoporin Nup159/Nup146 N-terminal" evidence="6">
    <location>
        <begin position="39"/>
        <end position="384"/>
    </location>
</feature>
<feature type="compositionally biased region" description="Polar residues" evidence="5">
    <location>
        <begin position="431"/>
        <end position="455"/>
    </location>
</feature>
<feature type="compositionally biased region" description="Polar residues" evidence="5">
    <location>
        <begin position="716"/>
        <end position="733"/>
    </location>
</feature>
<evidence type="ECO:0000256" key="1">
    <source>
        <dbReference type="ARBA" id="ARBA00004123"/>
    </source>
</evidence>
<feature type="compositionally biased region" description="Polar residues" evidence="5">
    <location>
        <begin position="890"/>
        <end position="906"/>
    </location>
</feature>
<feature type="region of interest" description="Disordered" evidence="5">
    <location>
        <begin position="412"/>
        <end position="501"/>
    </location>
</feature>
<dbReference type="Gene3D" id="2.130.10.10">
    <property type="entry name" value="YVTN repeat-like/Quinoprotein amine dehydrogenase"/>
    <property type="match status" value="1"/>
</dbReference>
<keyword evidence="8" id="KW-1185">Reference proteome</keyword>
<proteinExistence type="predicted"/>
<feature type="region of interest" description="Disordered" evidence="5">
    <location>
        <begin position="530"/>
        <end position="551"/>
    </location>
</feature>
<dbReference type="InParanoid" id="G8YG72"/>
<feature type="region of interest" description="Disordered" evidence="5">
    <location>
        <begin position="694"/>
        <end position="745"/>
    </location>
</feature>
<keyword evidence="2" id="KW-0813">Transport</keyword>
<dbReference type="HOGENOM" id="CLU_258194_0_0_1"/>
<evidence type="ECO:0000256" key="3">
    <source>
        <dbReference type="ARBA" id="ARBA00023242"/>
    </source>
</evidence>
<dbReference type="Pfam" id="PF16755">
    <property type="entry name" value="Beta-prop_NUP159_NUP214"/>
    <property type="match status" value="1"/>
</dbReference>
<dbReference type="InterPro" id="IPR039462">
    <property type="entry name" value="Nup159/Nup146_N"/>
</dbReference>
<feature type="compositionally biased region" description="Basic and acidic residues" evidence="5">
    <location>
        <begin position="779"/>
        <end position="794"/>
    </location>
</feature>
<dbReference type="OrthoDB" id="248320at2759"/>
<feature type="region of interest" description="Disordered" evidence="5">
    <location>
        <begin position="752"/>
        <end position="771"/>
    </location>
</feature>
<comment type="subcellular location">
    <subcellularLocation>
        <location evidence="1">Nucleus</location>
    </subcellularLocation>
</comment>
<feature type="region of interest" description="Disordered" evidence="5">
    <location>
        <begin position="656"/>
        <end position="676"/>
    </location>
</feature>
<evidence type="ECO:0000313" key="7">
    <source>
        <dbReference type="EMBL" id="CCE82171.1"/>
    </source>
</evidence>
<protein>
    <submittedName>
        <fullName evidence="7">Piso0_002870 protein</fullName>
    </submittedName>
</protein>
<feature type="compositionally biased region" description="Low complexity" evidence="5">
    <location>
        <begin position="621"/>
        <end position="639"/>
    </location>
</feature>
<sequence length="1244" mass="134739">MPPVEEIISEDFGFRLCTESSGFSVFNDPITFDETENEDLHLLAIGNLNGYFACSNKTTLVFDKISKLSEVKDNQAPALNRLEGFTNITQVKFNADESKLYILEKNDIKVLKIDHKDFVDNQTQEIVEDYSIGLNPAEIRQIIPSPSRPNELAVLTTKNEFCLVHNGSIRMRIEGVSALSWSYSGKEIYVSIKGEPKLRSYSNVTLSEINVIDFSSIENVHEKQVTCISELRQDVVLLFLQSKEEDDNESFCYILRKNVSSDAILEADVASSFSSVVRANTCYIENLVGWNPDKTITLVTAALATDVNTIFIDNQKTVNVVSQLNDSDASHFPIDEESGDDVSPVGFALDLSNVNTEVVEPCNGVDKAVGVLPKLWTLSHEGNLIAWWVFDSEGLKNSKVSLLECTRSLKSRVDHTASHDGKHSSEGSDAGDNQVSTNIDLSGLSVDNSNKTSGVFSDEAKSATSEKLDTQYKASDNPIEGLTPSQTGTEGGKPKESLGYMTEGNSEISANATKGSGFGTSGFGNSGTESSGFGKTGFGSSGTESSGFGKSGFGSSGFGSSGFGKSGFGSSGTESSGFGKSGFGSSAFGSSSFGNSGTESSGFGKSGFGSSGFGKSGFGSSGTEKTGTNTSGFGNSGFGNSSFGASNTEKLGANNSGFGSAGFGTSSSGTPGFGQSSFGNSGFGSTSFGKSGFGSSGFGNSSSGNSGFGQSSFGNLINQNKTQNKLQADSNTSKSDDANKGIGSQSIFSKYSNTSASKESNKGVSPFSNLLNAEKKEKKSIFDADDKQTKDSKQSVDIPNLSALKINDKKNSGDDSKLSAVDDHQQIHDTEAKEDNEGEDRSPENNEPQSSMHSSSSETQEEDKSLKNESSSENPVAEPEAPSDLFSDRLTLSTHDNNDNENSSLHSLDAKIPSIEEKNFSQPTKSDVPDTSAPKYNDKTETQNTEPIAQQFATAANGAQEVKEEVGEKPLESKATDILTDIIELRLFDGISGDLPQHTDPIENKIEHAHAFTQGYLKTLESNVSLFREYIERYQDYHPTTLLDERIDTNPKVEFSSKHSLVKEMTAEFSKHLQGKQSMHSKLLNMIDDLQNLQSERIRLEKLMAKLSYQSNKLKAISLIDRPLDLQNEQLRRNLRKKVSHVHNLFSQLSSDLMNLKAKFKTNYDLNSLEAVIFRIYDTLRSYMRELGVLSSKVTSADKSSDVIDQLNDLEITHSKEIPFPWRLAESMKSQDMKPKKVTIQEII</sequence>
<dbReference type="EMBL" id="FO082051">
    <property type="protein sequence ID" value="CCE82171.1"/>
    <property type="molecule type" value="Genomic_DNA"/>
</dbReference>
<dbReference type="STRING" id="559304.G8YG72"/>
<dbReference type="OMA" id="RGQCASI"/>
<name>G8YG72_PICSO</name>
<evidence type="ECO:0000256" key="2">
    <source>
        <dbReference type="ARBA" id="ARBA00022448"/>
    </source>
</evidence>
<evidence type="ECO:0000313" key="8">
    <source>
        <dbReference type="Proteomes" id="UP000005222"/>
    </source>
</evidence>
<dbReference type="SUPFAM" id="SSF117289">
    <property type="entry name" value="Nucleoporin domain"/>
    <property type="match status" value="1"/>
</dbReference>
<organism evidence="7 8">
    <name type="scientific">Pichia sorbitophila (strain ATCC MYA-4447 / BCRC 22081 / CBS 7064 / NBRC 10061 / NRRL Y-12695)</name>
    <name type="common">Hybrid yeast</name>
    <dbReference type="NCBI Taxonomy" id="559304"/>
    <lineage>
        <taxon>Eukaryota</taxon>
        <taxon>Fungi</taxon>
        <taxon>Dikarya</taxon>
        <taxon>Ascomycota</taxon>
        <taxon>Saccharomycotina</taxon>
        <taxon>Pichiomycetes</taxon>
        <taxon>Debaryomycetaceae</taxon>
        <taxon>Millerozyma</taxon>
    </lineage>
</organism>
<evidence type="ECO:0000256" key="4">
    <source>
        <dbReference type="SAM" id="Coils"/>
    </source>
</evidence>
<feature type="region of interest" description="Disordered" evidence="5">
    <location>
        <begin position="779"/>
        <end position="942"/>
    </location>
</feature>
<dbReference type="eggNOG" id="KOG3630">
    <property type="taxonomic scope" value="Eukaryota"/>
</dbReference>
<feature type="region of interest" description="Disordered" evidence="5">
    <location>
        <begin position="617"/>
        <end position="639"/>
    </location>
</feature>
<feature type="compositionally biased region" description="Low complexity" evidence="5">
    <location>
        <begin position="698"/>
        <end position="715"/>
    </location>
</feature>
<evidence type="ECO:0000259" key="6">
    <source>
        <dbReference type="Pfam" id="PF16755"/>
    </source>
</evidence>
<dbReference type="InterPro" id="IPR015943">
    <property type="entry name" value="WD40/YVTN_repeat-like_dom_sf"/>
</dbReference>
<feature type="compositionally biased region" description="Basic and acidic residues" evidence="5">
    <location>
        <begin position="458"/>
        <end position="470"/>
    </location>
</feature>
<dbReference type="Proteomes" id="UP000005222">
    <property type="component" value="Chromosome I"/>
</dbReference>